<feature type="binding site" evidence="9">
    <location>
        <position position="118"/>
    </location>
    <ligand>
        <name>S-adenosyl-L-methionine</name>
        <dbReference type="ChEBI" id="CHEBI:59789"/>
    </ligand>
</feature>
<evidence type="ECO:0000256" key="6">
    <source>
        <dbReference type="ARBA" id="ARBA00022694"/>
    </source>
</evidence>
<protein>
    <recommendedName>
        <fullName evidence="9">tRNA (guanine-N(7)-)-methyltransferase</fullName>
        <ecNumber evidence="9">2.1.1.33</ecNumber>
    </recommendedName>
    <alternativeName>
        <fullName evidence="9">tRNA (guanine(46)-N(7))-methyltransferase</fullName>
    </alternativeName>
    <alternativeName>
        <fullName evidence="9">tRNA(m7G46)-methyltransferase</fullName>
    </alternativeName>
</protein>
<dbReference type="HAMAP" id="MF_01057">
    <property type="entry name" value="tRNA_methyltr_TrmB"/>
    <property type="match status" value="1"/>
</dbReference>
<comment type="pathway">
    <text evidence="7 9">tRNA modification; N(7)-methylguanine-tRNA biosynthesis.</text>
</comment>
<sequence length="218" mass="25686">MRLRNKPGAKETILNHPEYILTDASDWRGQWQKRFEKMQPIHIEVGSGKGQFIVEMAKANPEINYIGIELQTNAIISILEKQLEEKLPNLQLLLVNGADLTDYFAENEVDLVYLNFSDPWPKTRHEKRRLTYHTFLKTYETIAKPKAELHFKTDNQGLFEYSLASVTWYGMTLKQVWLDLHHSDYEGNIMTEYEEKFSKKGQPIYRLEAVFRLFVKQD</sequence>
<proteinExistence type="inferred from homology"/>
<evidence type="ECO:0000256" key="3">
    <source>
        <dbReference type="ARBA" id="ARBA00022603"/>
    </source>
</evidence>
<dbReference type="CDD" id="cd02440">
    <property type="entry name" value="AdoMet_MTases"/>
    <property type="match status" value="1"/>
</dbReference>
<keyword evidence="5 9" id="KW-0949">S-adenosyl-L-methionine</keyword>
<dbReference type="Proteomes" id="UP001268577">
    <property type="component" value="Unassembled WGS sequence"/>
</dbReference>
<dbReference type="GO" id="GO:0043527">
    <property type="term" value="C:tRNA methyltransferase complex"/>
    <property type="evidence" value="ECO:0007669"/>
    <property type="project" value="TreeGrafter"/>
</dbReference>
<keyword evidence="4 9" id="KW-0808">Transferase</keyword>
<comment type="catalytic activity">
    <reaction evidence="1 9">
        <text>guanosine(46) in tRNA + S-adenosyl-L-methionine = N(7)-methylguanosine(46) in tRNA + S-adenosyl-L-homocysteine</text>
        <dbReference type="Rhea" id="RHEA:42708"/>
        <dbReference type="Rhea" id="RHEA-COMP:10188"/>
        <dbReference type="Rhea" id="RHEA-COMP:10189"/>
        <dbReference type="ChEBI" id="CHEBI:57856"/>
        <dbReference type="ChEBI" id="CHEBI:59789"/>
        <dbReference type="ChEBI" id="CHEBI:74269"/>
        <dbReference type="ChEBI" id="CHEBI:74480"/>
        <dbReference type="EC" id="2.1.1.33"/>
    </reaction>
</comment>
<feature type="binding site" evidence="9">
    <location>
        <position position="154"/>
    </location>
    <ligand>
        <name>substrate</name>
    </ligand>
</feature>
<feature type="binding site" evidence="9">
    <location>
        <begin position="191"/>
        <end position="194"/>
    </location>
    <ligand>
        <name>substrate</name>
    </ligand>
</feature>
<dbReference type="RefSeq" id="WP_311985028.1">
    <property type="nucleotide sequence ID" value="NZ_JARQBZ010000006.1"/>
</dbReference>
<dbReference type="NCBIfam" id="TIGR00091">
    <property type="entry name" value="tRNA (guanosine(46)-N7)-methyltransferase TrmB"/>
    <property type="match status" value="1"/>
</dbReference>
<evidence type="ECO:0000256" key="2">
    <source>
        <dbReference type="ARBA" id="ARBA00003015"/>
    </source>
</evidence>
<evidence type="ECO:0000256" key="7">
    <source>
        <dbReference type="ARBA" id="ARBA00060552"/>
    </source>
</evidence>
<dbReference type="PROSITE" id="PS51625">
    <property type="entry name" value="SAM_MT_TRMB"/>
    <property type="match status" value="1"/>
</dbReference>
<keyword evidence="3 9" id="KW-0489">Methyltransferase</keyword>
<dbReference type="AlphaFoldDB" id="A0AAW8U1F2"/>
<comment type="function">
    <text evidence="2 9">Catalyzes the formation of N(7)-methylguanine at position 46 (m7G46) in tRNA.</text>
</comment>
<feature type="binding site" evidence="9">
    <location>
        <position position="96"/>
    </location>
    <ligand>
        <name>S-adenosyl-L-methionine</name>
        <dbReference type="ChEBI" id="CHEBI:59789"/>
    </ligand>
</feature>
<gene>
    <name evidence="9 10" type="primary">trmB</name>
    <name evidence="10" type="ORF">P7H70_04850</name>
</gene>
<dbReference type="NCBIfam" id="NF001080">
    <property type="entry name" value="PRK00121.2-2"/>
    <property type="match status" value="1"/>
</dbReference>
<organism evidence="10 11">
    <name type="scientific">Vagococcus carniphilus</name>
    <dbReference type="NCBI Taxonomy" id="218144"/>
    <lineage>
        <taxon>Bacteria</taxon>
        <taxon>Bacillati</taxon>
        <taxon>Bacillota</taxon>
        <taxon>Bacilli</taxon>
        <taxon>Lactobacillales</taxon>
        <taxon>Enterococcaceae</taxon>
        <taxon>Vagococcus</taxon>
    </lineage>
</organism>
<dbReference type="FunFam" id="3.40.50.150:FF:000035">
    <property type="entry name" value="tRNA (guanine-N(7)-)-methyltransferase"/>
    <property type="match status" value="1"/>
</dbReference>
<dbReference type="InterPro" id="IPR003358">
    <property type="entry name" value="tRNA_(Gua-N-7)_MeTrfase_Trmb"/>
</dbReference>
<accession>A0AAW8U1F2</accession>
<evidence type="ECO:0000256" key="4">
    <source>
        <dbReference type="ARBA" id="ARBA00022679"/>
    </source>
</evidence>
<keyword evidence="6 9" id="KW-0819">tRNA processing</keyword>
<evidence type="ECO:0000313" key="11">
    <source>
        <dbReference type="Proteomes" id="UP001268577"/>
    </source>
</evidence>
<feature type="binding site" evidence="9">
    <location>
        <position position="122"/>
    </location>
    <ligand>
        <name>substrate</name>
    </ligand>
</feature>
<feature type="region of interest" description="Interaction with RNA" evidence="9">
    <location>
        <begin position="124"/>
        <end position="129"/>
    </location>
</feature>
<comment type="caution">
    <text evidence="10">The sequence shown here is derived from an EMBL/GenBank/DDBJ whole genome shotgun (WGS) entry which is preliminary data.</text>
</comment>
<dbReference type="Gene3D" id="3.40.50.150">
    <property type="entry name" value="Vaccinia Virus protein VP39"/>
    <property type="match status" value="1"/>
</dbReference>
<evidence type="ECO:0000313" key="10">
    <source>
        <dbReference type="EMBL" id="MDT2833373.1"/>
    </source>
</evidence>
<dbReference type="EMBL" id="JARQBZ010000006">
    <property type="protein sequence ID" value="MDT2833373.1"/>
    <property type="molecule type" value="Genomic_DNA"/>
</dbReference>
<dbReference type="InterPro" id="IPR055361">
    <property type="entry name" value="tRNA_methyltr_TrmB_bact"/>
</dbReference>
<name>A0AAW8U1F2_9ENTE</name>
<dbReference type="InterPro" id="IPR029063">
    <property type="entry name" value="SAM-dependent_MTases_sf"/>
</dbReference>
<feature type="binding site" evidence="9">
    <location>
        <position position="44"/>
    </location>
    <ligand>
        <name>S-adenosyl-L-methionine</name>
        <dbReference type="ChEBI" id="CHEBI:59789"/>
    </ligand>
</feature>
<feature type="binding site" evidence="9">
    <location>
        <position position="69"/>
    </location>
    <ligand>
        <name>S-adenosyl-L-methionine</name>
        <dbReference type="ChEBI" id="CHEBI:59789"/>
    </ligand>
</feature>
<evidence type="ECO:0000256" key="8">
    <source>
        <dbReference type="ARBA" id="ARBA00060767"/>
    </source>
</evidence>
<comment type="similarity">
    <text evidence="8 9">Belongs to the class I-like SAM-binding methyltransferase superfamily. TrmB family.</text>
</comment>
<dbReference type="GO" id="GO:0008176">
    <property type="term" value="F:tRNA (guanine(46)-N7)-methyltransferase activity"/>
    <property type="evidence" value="ECO:0007669"/>
    <property type="project" value="UniProtKB-UniRule"/>
</dbReference>
<dbReference type="PANTHER" id="PTHR23417:SF14">
    <property type="entry name" value="PENTACOTRIPEPTIDE-REPEAT REGION OF PRORP DOMAIN-CONTAINING PROTEIN"/>
    <property type="match status" value="1"/>
</dbReference>
<evidence type="ECO:0000256" key="5">
    <source>
        <dbReference type="ARBA" id="ARBA00022691"/>
    </source>
</evidence>
<dbReference type="SUPFAM" id="SSF53335">
    <property type="entry name" value="S-adenosyl-L-methionine-dependent methyltransferases"/>
    <property type="match status" value="1"/>
</dbReference>
<reference evidence="10" key="1">
    <citation type="submission" date="2023-03" db="EMBL/GenBank/DDBJ databases">
        <authorList>
            <person name="Shen W."/>
            <person name="Cai J."/>
        </authorList>
    </citation>
    <scope>NUCLEOTIDE SEQUENCE</scope>
    <source>
        <strain evidence="10">P96-3</strain>
    </source>
</reference>
<evidence type="ECO:0000256" key="9">
    <source>
        <dbReference type="HAMAP-Rule" id="MF_01057"/>
    </source>
</evidence>
<dbReference type="EC" id="2.1.1.33" evidence="9"/>
<dbReference type="Pfam" id="PF02390">
    <property type="entry name" value="Methyltransf_4"/>
    <property type="match status" value="1"/>
</dbReference>
<dbReference type="PANTHER" id="PTHR23417">
    <property type="entry name" value="3-DEOXY-D-MANNO-OCTULOSONIC-ACID TRANSFERASE/TRNA GUANINE-N 7 - -METHYLTRANSFERASE"/>
    <property type="match status" value="1"/>
</dbReference>
<evidence type="ECO:0000256" key="1">
    <source>
        <dbReference type="ARBA" id="ARBA00000142"/>
    </source>
</evidence>